<evidence type="ECO:0000313" key="3">
    <source>
        <dbReference type="Proteomes" id="UP000028643"/>
    </source>
</evidence>
<dbReference type="Proteomes" id="UP000028643">
    <property type="component" value="Unassembled WGS sequence"/>
</dbReference>
<organism evidence="2 3">
    <name type="scientific">Pseudomonas syringae</name>
    <dbReference type="NCBI Taxonomy" id="317"/>
    <lineage>
        <taxon>Bacteria</taxon>
        <taxon>Pseudomonadati</taxon>
        <taxon>Pseudomonadota</taxon>
        <taxon>Gammaproteobacteria</taxon>
        <taxon>Pseudomonadales</taxon>
        <taxon>Pseudomonadaceae</taxon>
        <taxon>Pseudomonas</taxon>
    </lineage>
</organism>
<dbReference type="Pfam" id="PF09994">
    <property type="entry name" value="T6SS_Tle1-like_cat"/>
    <property type="match status" value="1"/>
</dbReference>
<feature type="domain" description="T6SS Phospholipase effector Tle1-like catalytic" evidence="1">
    <location>
        <begin position="210"/>
        <end position="301"/>
    </location>
</feature>
<dbReference type="InterPro" id="IPR018712">
    <property type="entry name" value="Tle1-like_cat"/>
</dbReference>
<gene>
    <name evidence="2" type="ORF">IV02_06260</name>
</gene>
<dbReference type="RefSeq" id="WP_047572981.1">
    <property type="nucleotide sequence ID" value="NZ_JPQT01000085.1"/>
</dbReference>
<dbReference type="PANTHER" id="PTHR33840">
    <property type="match status" value="1"/>
</dbReference>
<reference evidence="2 3" key="1">
    <citation type="submission" date="2014-07" db="EMBL/GenBank/DDBJ databases">
        <title>Draft Genome Sequences of Environmental Pseudomonas syringae strains.</title>
        <authorList>
            <person name="Baltrus D.A."/>
            <person name="Berge O."/>
            <person name="Morris C."/>
        </authorList>
    </citation>
    <scope>NUCLEOTIDE SEQUENCE [LARGE SCALE GENOMIC DNA]</scope>
    <source>
        <strain evidence="2 3">CEB003</strain>
    </source>
</reference>
<dbReference type="PANTHER" id="PTHR33840:SF1">
    <property type="entry name" value="TLE1 PHOSPHOLIPASE DOMAIN-CONTAINING PROTEIN"/>
    <property type="match status" value="1"/>
</dbReference>
<protein>
    <recommendedName>
        <fullName evidence="1">T6SS Phospholipase effector Tle1-like catalytic domain-containing protein</fullName>
    </recommendedName>
</protein>
<accession>A0A085VCT8</accession>
<sequence>MINTWNVNKSFDTPRTARLRVTVRIGVFFDGTGNNRVNSQIGADCRAMAEINNHAHIRECKGRHDEPGSSYANDLSNIARLAGLYRLQAKAINNGAGLNVYLPVYISGAGTISGGRDSFWPGQTFGRGPTGVVAKVARAMEKIGQRLKGFSQDNPDCVIGALAFDVFGFSRGAAAARHFINEVLKRDKGSLEPALNQRRVPLSPEFSWRNGSVRIGFVGLFDTVAAIGGFKDLGNVRDATNRRVNLYLPPGSVEHVVHLVARDELRRNFALNSVTPHWPREILLPGAHSDIGGGYHPQMQERVLLTRPRWSVAGCETPSELTDAWRKADQQLQALDASELIDPLDREASLSVVSERTALMRSCNRLNVSSVMAAVCLQRKVFGHLSLVHLRVMHGLACAEGVPLEPIPVSDAFNLPPELQGIAQKLTKYAHDGIYTLDEREEQLLRRRYIHRSAHWEAAIRGTGQLNEALFVHAPAWGGRVRHPNVEMPG</sequence>
<comment type="caution">
    <text evidence="2">The sequence shown here is derived from an EMBL/GenBank/DDBJ whole genome shotgun (WGS) entry which is preliminary data.</text>
</comment>
<dbReference type="EMBL" id="JPQT01000085">
    <property type="protein sequence ID" value="KFE53251.1"/>
    <property type="molecule type" value="Genomic_DNA"/>
</dbReference>
<dbReference type="AlphaFoldDB" id="A0A085VCT8"/>
<evidence type="ECO:0000313" key="2">
    <source>
        <dbReference type="EMBL" id="KFE53251.1"/>
    </source>
</evidence>
<evidence type="ECO:0000259" key="1">
    <source>
        <dbReference type="Pfam" id="PF09994"/>
    </source>
</evidence>
<proteinExistence type="predicted"/>
<dbReference type="PATRIC" id="fig|317.174.peg.1274"/>
<name>A0A085VCT8_PSESX</name>